<dbReference type="NCBIfam" id="NF011494">
    <property type="entry name" value="PRK14902.1"/>
    <property type="match status" value="1"/>
</dbReference>
<feature type="binding site" evidence="11 12">
    <location>
        <position position="294"/>
    </location>
    <ligand>
        <name>S-adenosyl-L-methionine</name>
        <dbReference type="ChEBI" id="CHEBI:59789"/>
    </ligand>
</feature>
<dbReference type="SUPFAM" id="SSF53335">
    <property type="entry name" value="S-adenosyl-L-methionine-dependent methyltransferases"/>
    <property type="match status" value="1"/>
</dbReference>
<proteinExistence type="inferred from homology"/>
<evidence type="ECO:0000256" key="10">
    <source>
        <dbReference type="ARBA" id="ARBA00047283"/>
    </source>
</evidence>
<dbReference type="Gene3D" id="1.10.287.730">
    <property type="entry name" value="Helix hairpin bin"/>
    <property type="match status" value="1"/>
</dbReference>
<dbReference type="CDD" id="cd02440">
    <property type="entry name" value="AdoMet_MTases"/>
    <property type="match status" value="1"/>
</dbReference>
<dbReference type="GO" id="GO:0032259">
    <property type="term" value="P:methylation"/>
    <property type="evidence" value="ECO:0007669"/>
    <property type="project" value="UniProtKB-KW"/>
</dbReference>
<dbReference type="PANTHER" id="PTHR22807">
    <property type="entry name" value="NOP2 YEAST -RELATED NOL1/NOP2/FMU SUN DOMAIN-CONTAINING"/>
    <property type="match status" value="1"/>
</dbReference>
<dbReference type="Pfam" id="PF01029">
    <property type="entry name" value="NusB"/>
    <property type="match status" value="1"/>
</dbReference>
<dbReference type="InterPro" id="IPR054728">
    <property type="entry name" value="RsmB-like_ferredoxin"/>
</dbReference>
<dbReference type="SUPFAM" id="SSF48013">
    <property type="entry name" value="NusB-like"/>
    <property type="match status" value="1"/>
</dbReference>
<keyword evidence="8 11" id="KW-0949">S-adenosyl-L-methionine</keyword>
<evidence type="ECO:0000259" key="13">
    <source>
        <dbReference type="PROSITE" id="PS51686"/>
    </source>
</evidence>
<dbReference type="EMBL" id="AP024329">
    <property type="protein sequence ID" value="BCQ33091.1"/>
    <property type="molecule type" value="Genomic_DNA"/>
</dbReference>
<evidence type="ECO:0000256" key="3">
    <source>
        <dbReference type="ARBA" id="ARBA00007494"/>
    </source>
</evidence>
<dbReference type="PRINTS" id="PR02008">
    <property type="entry name" value="RCMTFAMILY"/>
</dbReference>
<sequence length="446" mass="50068">MRCPALMPGNRKNCESTMKKNTNLRSVAAQTIEKVVEQGQSLSNVLPAAQKSVGEKDAALLQELCYGVLRTLPQLEWIISKLMSRPMTGKQRTIHFLIMVGLYQLMHTRIPAHAALAETVEGAIALKRQQLKGLINGVLRQFQRQQEELMLQMNDGDQQYLHPKWLLERLKRAWPDQWQQIVEANNQRPPMWLRVNRNHHSRDAWLALLEESGKTAFVHPQHSDALRLETPCAVGQLPGFDQGWVTVQDASAQGCVALLDPQNGEKILDLCAAPGGKTTHILEAAPQADVMAVDVDAQRLARISENLQRLNMTAEVKLGDGRTPEAWCGNTQFDRILLDAPCSATGVIRRHPDIKWLRRDRDIPELALLQQQILDAVWPHLKSGGTLLYATCSILPEENHQQVSQFLQRHTDARLSDTGDLSQPGIQVFPQTDGGDGFYYAKLIKQ</sequence>
<accession>A0ABM7MV95</accession>
<dbReference type="InterPro" id="IPR001678">
    <property type="entry name" value="MeTrfase_RsmB-F_NOP2_dom"/>
</dbReference>
<feature type="binding site" evidence="11 12">
    <location>
        <begin position="271"/>
        <end position="277"/>
    </location>
    <ligand>
        <name>S-adenosyl-L-methionine</name>
        <dbReference type="ChEBI" id="CHEBI:59789"/>
    </ligand>
</feature>
<evidence type="ECO:0000256" key="6">
    <source>
        <dbReference type="ARBA" id="ARBA00022603"/>
    </source>
</evidence>
<dbReference type="EC" id="2.1.1.176" evidence="11"/>
<evidence type="ECO:0000313" key="15">
    <source>
        <dbReference type="Proteomes" id="UP000677515"/>
    </source>
</evidence>
<keyword evidence="7 11" id="KW-0808">Transferase</keyword>
<evidence type="ECO:0000256" key="2">
    <source>
        <dbReference type="ARBA" id="ARBA00004496"/>
    </source>
</evidence>
<keyword evidence="15" id="KW-1185">Reference proteome</keyword>
<dbReference type="Gene3D" id="3.30.70.1170">
    <property type="entry name" value="Sun protein, domain 3"/>
    <property type="match status" value="1"/>
</dbReference>
<evidence type="ECO:0000256" key="12">
    <source>
        <dbReference type="PROSITE-ProRule" id="PRU01023"/>
    </source>
</evidence>
<keyword evidence="9 11" id="KW-0694">RNA-binding</keyword>
<dbReference type="Proteomes" id="UP000677515">
    <property type="component" value="Chromosome"/>
</dbReference>
<keyword evidence="5 11" id="KW-0698">rRNA processing</keyword>
<evidence type="ECO:0000256" key="1">
    <source>
        <dbReference type="ARBA" id="ARBA00002724"/>
    </source>
</evidence>
<dbReference type="PROSITE" id="PS01153">
    <property type="entry name" value="NOL1_NOP2_SUN"/>
    <property type="match status" value="1"/>
</dbReference>
<feature type="binding site" evidence="11 12">
    <location>
        <position position="320"/>
    </location>
    <ligand>
        <name>S-adenosyl-L-methionine</name>
        <dbReference type="ChEBI" id="CHEBI:59789"/>
    </ligand>
</feature>
<feature type="active site" description="Nucleophile" evidence="11 12">
    <location>
        <position position="392"/>
    </location>
</feature>
<reference evidence="14 15" key="1">
    <citation type="submission" date="2021-01" db="EMBL/GenBank/DDBJ databases">
        <title>Complete genome sequence of Erwinia rhapontici MAFF 311153.</title>
        <authorList>
            <person name="Morohoshi T."/>
            <person name="Someya N."/>
        </authorList>
    </citation>
    <scope>NUCLEOTIDE SEQUENCE [LARGE SCALE GENOMIC DNA]</scope>
    <source>
        <strain evidence="14 15">MAFF 311153</strain>
    </source>
</reference>
<dbReference type="Gene3D" id="1.10.940.10">
    <property type="entry name" value="NusB-like"/>
    <property type="match status" value="1"/>
</dbReference>
<dbReference type="InterPro" id="IPR006027">
    <property type="entry name" value="NusB_RsmB_TIM44"/>
</dbReference>
<protein>
    <recommendedName>
        <fullName evidence="11">Ribosomal RNA small subunit methyltransferase B</fullName>
        <ecNumber evidence="11">2.1.1.176</ecNumber>
    </recommendedName>
    <alternativeName>
        <fullName evidence="11">16S rRNA m5C967 methyltransferase</fullName>
    </alternativeName>
    <alternativeName>
        <fullName evidence="11">rRNA (cytosine-C(5)-)-methyltransferase RsmB</fullName>
    </alternativeName>
</protein>
<evidence type="ECO:0000256" key="9">
    <source>
        <dbReference type="ARBA" id="ARBA00022884"/>
    </source>
</evidence>
<comment type="similarity">
    <text evidence="3 11 12">Belongs to the class I-like SAM-binding methyltransferase superfamily. RsmB/NOP family.</text>
</comment>
<keyword evidence="6 11" id="KW-0489">Methyltransferase</keyword>
<dbReference type="InterPro" id="IPR048019">
    <property type="entry name" value="RsmB-like_N"/>
</dbReference>
<gene>
    <name evidence="11 14" type="primary">rsmB</name>
    <name evidence="11" type="synonym">sun</name>
    <name evidence="14" type="ORF">ERHA53_04340</name>
</gene>
<evidence type="ECO:0000256" key="8">
    <source>
        <dbReference type="ARBA" id="ARBA00022691"/>
    </source>
</evidence>
<dbReference type="InterPro" id="IPR023541">
    <property type="entry name" value="rRNA_ssu_MeTfrase_B_ent"/>
</dbReference>
<dbReference type="InterPro" id="IPR004573">
    <property type="entry name" value="rRNA_ssu_MeTfrase_B"/>
</dbReference>
<dbReference type="PANTHER" id="PTHR22807:SF61">
    <property type="entry name" value="NOL1_NOP2_SUN FAMILY PROTEIN _ ANTITERMINATION NUSB DOMAIN-CONTAINING PROTEIN"/>
    <property type="match status" value="1"/>
</dbReference>
<comment type="catalytic activity">
    <reaction evidence="10 11">
        <text>cytidine(967) in 16S rRNA + S-adenosyl-L-methionine = 5-methylcytidine(967) in 16S rRNA + S-adenosyl-L-homocysteine + H(+)</text>
        <dbReference type="Rhea" id="RHEA:42748"/>
        <dbReference type="Rhea" id="RHEA-COMP:10219"/>
        <dbReference type="Rhea" id="RHEA-COMP:10220"/>
        <dbReference type="ChEBI" id="CHEBI:15378"/>
        <dbReference type="ChEBI" id="CHEBI:57856"/>
        <dbReference type="ChEBI" id="CHEBI:59789"/>
        <dbReference type="ChEBI" id="CHEBI:74483"/>
        <dbReference type="ChEBI" id="CHEBI:82748"/>
        <dbReference type="EC" id="2.1.1.176"/>
    </reaction>
</comment>
<dbReference type="NCBIfam" id="NF008149">
    <property type="entry name" value="PRK10901.1"/>
    <property type="match status" value="1"/>
</dbReference>
<evidence type="ECO:0000256" key="4">
    <source>
        <dbReference type="ARBA" id="ARBA00022490"/>
    </source>
</evidence>
<name>A0ABM7MV95_ERWRD</name>
<feature type="binding site" evidence="11 12">
    <location>
        <position position="339"/>
    </location>
    <ligand>
        <name>S-adenosyl-L-methionine</name>
        <dbReference type="ChEBI" id="CHEBI:59789"/>
    </ligand>
</feature>
<evidence type="ECO:0000313" key="14">
    <source>
        <dbReference type="EMBL" id="BCQ33091.1"/>
    </source>
</evidence>
<dbReference type="InterPro" id="IPR029063">
    <property type="entry name" value="SAM-dependent_MTases_sf"/>
</dbReference>
<dbReference type="NCBIfam" id="TIGR00563">
    <property type="entry name" value="rsmB"/>
    <property type="match status" value="1"/>
</dbReference>
<dbReference type="InterPro" id="IPR018314">
    <property type="entry name" value="RsmB/NOL1/NOP2-like_CS"/>
</dbReference>
<evidence type="ECO:0000256" key="11">
    <source>
        <dbReference type="HAMAP-Rule" id="MF_01856"/>
    </source>
</evidence>
<dbReference type="Pfam" id="PF01189">
    <property type="entry name" value="Methyltr_RsmB-F"/>
    <property type="match status" value="1"/>
</dbReference>
<dbReference type="Pfam" id="PF22458">
    <property type="entry name" value="RsmF-B_ferredox"/>
    <property type="match status" value="1"/>
</dbReference>
<keyword evidence="4 11" id="KW-0963">Cytoplasm</keyword>
<dbReference type="PROSITE" id="PS51686">
    <property type="entry name" value="SAM_MT_RSMB_NOP"/>
    <property type="match status" value="1"/>
</dbReference>
<dbReference type="HAMAP" id="MF_01856">
    <property type="entry name" value="16SrRNA_methyltr_B"/>
    <property type="match status" value="1"/>
</dbReference>
<comment type="function">
    <text evidence="1 11">Specifically methylates the cytosine at position 967 (m5C967) of 16S rRNA.</text>
</comment>
<evidence type="ECO:0000256" key="5">
    <source>
        <dbReference type="ARBA" id="ARBA00022552"/>
    </source>
</evidence>
<evidence type="ECO:0000256" key="7">
    <source>
        <dbReference type="ARBA" id="ARBA00022679"/>
    </source>
</evidence>
<dbReference type="GO" id="GO:0008168">
    <property type="term" value="F:methyltransferase activity"/>
    <property type="evidence" value="ECO:0007669"/>
    <property type="project" value="UniProtKB-KW"/>
</dbReference>
<dbReference type="CDD" id="cd00620">
    <property type="entry name" value="Methyltransferase_Sun"/>
    <property type="match status" value="1"/>
</dbReference>
<organism evidence="14 15">
    <name type="scientific">Erwinia rhapontici</name>
    <name type="common">Pectobacterium rhapontici</name>
    <dbReference type="NCBI Taxonomy" id="55212"/>
    <lineage>
        <taxon>Bacteria</taxon>
        <taxon>Pseudomonadati</taxon>
        <taxon>Pseudomonadota</taxon>
        <taxon>Gammaproteobacteria</taxon>
        <taxon>Enterobacterales</taxon>
        <taxon>Erwiniaceae</taxon>
        <taxon>Erwinia</taxon>
    </lineage>
</organism>
<dbReference type="InterPro" id="IPR035926">
    <property type="entry name" value="NusB-like_sf"/>
</dbReference>
<feature type="domain" description="SAM-dependent MTase RsmB/NOP-type" evidence="13">
    <location>
        <begin position="181"/>
        <end position="446"/>
    </location>
</feature>
<dbReference type="Gene3D" id="3.40.50.150">
    <property type="entry name" value="Vaccinia Virus protein VP39"/>
    <property type="match status" value="1"/>
</dbReference>
<comment type="subcellular location">
    <subcellularLocation>
        <location evidence="2 11">Cytoplasm</location>
    </subcellularLocation>
</comment>
<dbReference type="InterPro" id="IPR023267">
    <property type="entry name" value="RCMT"/>
</dbReference>
<dbReference type="InterPro" id="IPR049560">
    <property type="entry name" value="MeTrfase_RsmB-F_NOP2_cat"/>
</dbReference>